<name>A0A1M7F0G6_9BRAD</name>
<evidence type="ECO:0000313" key="1">
    <source>
        <dbReference type="EMBL" id="SHL97453.1"/>
    </source>
</evidence>
<accession>A0A1M7F0G6</accession>
<sequence length="193" mass="20892">MPDFSAAELRMWELVERYTDRVGYRRGTKAAGLDALPPVIDCSGWVGVLLTEAMRAQNSAAGKDIFDAADIGACVAWSDRIVSEIESRTPTLLTGCEITVATLPNYATIGLNLGTFGWETNFPRTRGINHIAQVVRRPADRMPFVSEAIGPEDKGGVRLMPIDQWLAAFNSCIAGGNAWAVDPFAMANRDGST</sequence>
<protein>
    <submittedName>
        <fullName evidence="1">Uncharacterized protein</fullName>
    </submittedName>
</protein>
<proteinExistence type="predicted"/>
<dbReference type="AlphaFoldDB" id="A0A1M7F0G6"/>
<dbReference type="OrthoDB" id="9784339at2"/>
<dbReference type="Proteomes" id="UP000189935">
    <property type="component" value="Chromosome I"/>
</dbReference>
<evidence type="ECO:0000313" key="2">
    <source>
        <dbReference type="Proteomes" id="UP000189935"/>
    </source>
</evidence>
<organism evidence="1 2">
    <name type="scientific">Bradyrhizobium lablabi</name>
    <dbReference type="NCBI Taxonomy" id="722472"/>
    <lineage>
        <taxon>Bacteria</taxon>
        <taxon>Pseudomonadati</taxon>
        <taxon>Pseudomonadota</taxon>
        <taxon>Alphaproteobacteria</taxon>
        <taxon>Hyphomicrobiales</taxon>
        <taxon>Nitrobacteraceae</taxon>
        <taxon>Bradyrhizobium</taxon>
    </lineage>
</organism>
<dbReference type="EMBL" id="LT670844">
    <property type="protein sequence ID" value="SHL97453.1"/>
    <property type="molecule type" value="Genomic_DNA"/>
</dbReference>
<gene>
    <name evidence="1" type="ORF">SAMN05444159_7340</name>
</gene>
<reference evidence="1 2" key="1">
    <citation type="submission" date="2016-11" db="EMBL/GenBank/DDBJ databases">
        <authorList>
            <person name="Jaros S."/>
            <person name="Januszkiewicz K."/>
            <person name="Wedrychowicz H."/>
        </authorList>
    </citation>
    <scope>NUCLEOTIDE SEQUENCE [LARGE SCALE GENOMIC DNA]</scope>
    <source>
        <strain evidence="1 2">GAS499</strain>
    </source>
</reference>
<dbReference type="RefSeq" id="WP_079544341.1">
    <property type="nucleotide sequence ID" value="NZ_LT670844.1"/>
</dbReference>